<evidence type="ECO:0000313" key="3">
    <source>
        <dbReference type="Proteomes" id="UP000813427"/>
    </source>
</evidence>
<reference evidence="2" key="1">
    <citation type="journal article" date="2021" name="Nat. Commun.">
        <title>Genetic determinants of endophytism in the Arabidopsis root mycobiome.</title>
        <authorList>
            <person name="Mesny F."/>
            <person name="Miyauchi S."/>
            <person name="Thiergart T."/>
            <person name="Pickel B."/>
            <person name="Atanasova L."/>
            <person name="Karlsson M."/>
            <person name="Huettel B."/>
            <person name="Barry K.W."/>
            <person name="Haridas S."/>
            <person name="Chen C."/>
            <person name="Bauer D."/>
            <person name="Andreopoulos W."/>
            <person name="Pangilinan J."/>
            <person name="LaButti K."/>
            <person name="Riley R."/>
            <person name="Lipzen A."/>
            <person name="Clum A."/>
            <person name="Drula E."/>
            <person name="Henrissat B."/>
            <person name="Kohler A."/>
            <person name="Grigoriev I.V."/>
            <person name="Martin F.M."/>
            <person name="Hacquard S."/>
        </authorList>
    </citation>
    <scope>NUCLEOTIDE SEQUENCE</scope>
    <source>
        <strain evidence="2">MPI-SDFR-AT-0068</strain>
    </source>
</reference>
<organism evidence="2 3">
    <name type="scientific">Fusarium tricinctum</name>
    <dbReference type="NCBI Taxonomy" id="61284"/>
    <lineage>
        <taxon>Eukaryota</taxon>
        <taxon>Fungi</taxon>
        <taxon>Dikarya</taxon>
        <taxon>Ascomycota</taxon>
        <taxon>Pezizomycotina</taxon>
        <taxon>Sordariomycetes</taxon>
        <taxon>Hypocreomycetidae</taxon>
        <taxon>Hypocreales</taxon>
        <taxon>Nectriaceae</taxon>
        <taxon>Fusarium</taxon>
        <taxon>Fusarium tricinctum species complex</taxon>
    </lineage>
</organism>
<evidence type="ECO:0000256" key="1">
    <source>
        <dbReference type="SAM" id="MobiDB-lite"/>
    </source>
</evidence>
<protein>
    <submittedName>
        <fullName evidence="2">Uncharacterized protein</fullName>
    </submittedName>
</protein>
<comment type="caution">
    <text evidence="2">The sequence shown here is derived from an EMBL/GenBank/DDBJ whole genome shotgun (WGS) entry which is preliminary data.</text>
</comment>
<keyword evidence="3" id="KW-1185">Reference proteome</keyword>
<sequence>MAPRPFLSLPCELRHIIYKEYFALHGGYVFQPGSGKLADADGQPLDLALMSTCSLIASETKDLPFKYNSITFSTVYHPEWRAWACRFDYLLYCQMKQRHCLVIYLGRFLTPEITSQIEAFFPWFLLVLERAVGEFGTDIRFSDLREYPHWGISMSLGCCPISFDNDHPSDSVLCRAVNFTLRLLAKNPGPELIKAIEGKLRELDVRSGLSALLDQHFEPWNIPEIYDLEDHGYRNHDDRIWKSLHDWHICEKAQYEYRYKYRFSATSVAIRFLKHLPRDKRLFIRNVVIREDHVVVGHPSSHALGLIPFCKENVRLKIDLQVGMLDNIFQRTYLVRHHDVSCVEVFASHDLGEQAFEAAIKGIFCEVKEWLNEAVCLIDAGMPVGSFTLMLDGENAIDLCSDIFQRVVLEELAMQQALERVYPRRPGQLRVDWFGSGWRVPTVGIEHLVNQTSFLRSNFHPGIIPNVDKIVADRLDYDQEKWEEDRIPSPWYNFSPSVHVPRLGALAMENFERRTCSRETKAQHRRDRRYGTYRDASCW</sequence>
<dbReference type="EMBL" id="JAGPXF010000001">
    <property type="protein sequence ID" value="KAH7263703.1"/>
    <property type="molecule type" value="Genomic_DNA"/>
</dbReference>
<dbReference type="Proteomes" id="UP000813427">
    <property type="component" value="Unassembled WGS sequence"/>
</dbReference>
<proteinExistence type="predicted"/>
<accession>A0A8K0S9J3</accession>
<evidence type="ECO:0000313" key="2">
    <source>
        <dbReference type="EMBL" id="KAH7263703.1"/>
    </source>
</evidence>
<name>A0A8K0S9J3_9HYPO</name>
<feature type="region of interest" description="Disordered" evidence="1">
    <location>
        <begin position="519"/>
        <end position="539"/>
    </location>
</feature>
<dbReference type="OrthoDB" id="5062850at2759"/>
<gene>
    <name evidence="2" type="ORF">BKA59DRAFT_66048</name>
</gene>
<dbReference type="AlphaFoldDB" id="A0A8K0S9J3"/>